<dbReference type="HOGENOM" id="CLU_062016_0_0_6"/>
<dbReference type="InterPro" id="IPR029058">
    <property type="entry name" value="AB_hydrolase_fold"/>
</dbReference>
<keyword evidence="2" id="KW-0808">Transferase</keyword>
<dbReference type="RefSeq" id="WP_014404515.1">
    <property type="nucleotide sequence ID" value="NC_017033.1"/>
</dbReference>
<dbReference type="eggNOG" id="COG1075">
    <property type="taxonomic scope" value="Bacteria"/>
</dbReference>
<dbReference type="GO" id="GO:0016740">
    <property type="term" value="F:transferase activity"/>
    <property type="evidence" value="ECO:0007669"/>
    <property type="project" value="UniProtKB-KW"/>
</dbReference>
<evidence type="ECO:0000259" key="1">
    <source>
        <dbReference type="Pfam" id="PF00561"/>
    </source>
</evidence>
<accession>H8L1A5</accession>
<dbReference type="EMBL" id="CP003350">
    <property type="protein sequence ID" value="AFC87513.1"/>
    <property type="molecule type" value="Genomic_DNA"/>
</dbReference>
<name>H8L1A5_FRAAD</name>
<sequence>MDVYTQTRYPVVLVHGMLGFDTLLGLIQYWGDIPDQLRRGGARVYVVRLSQLDSDAVRGEQLLDQLQALQAIHGFARFNLIAHSQGGTTSRYVAEARPDLVASLTTLGTPHGGSRVADGLLKWAPEPSLQGALLKGMIELLGQFESLGSGAGFSPQRFETTLQGLSTQRMQAFNLDHPSGAPPMACGSVPELAGNGVRYYSLGGTGVLTHPLDPGDYVLGLASLFFKGEPGDGLVGRCASHWGWVLRDDYPWNHLDEINQLFGLRGLFSPDPGEVLRVQLNRLKLTGL</sequence>
<dbReference type="Gene3D" id="3.40.50.1820">
    <property type="entry name" value="alpha/beta hydrolase"/>
    <property type="match status" value="1"/>
</dbReference>
<gene>
    <name evidence="2" type="ordered locus">Fraau_3190</name>
</gene>
<dbReference type="GO" id="GO:0016787">
    <property type="term" value="F:hydrolase activity"/>
    <property type="evidence" value="ECO:0007669"/>
    <property type="project" value="UniProtKB-KW"/>
</dbReference>
<keyword evidence="3" id="KW-1185">Reference proteome</keyword>
<dbReference type="Proteomes" id="UP000005234">
    <property type="component" value="Chromosome"/>
</dbReference>
<keyword evidence="2" id="KW-0378">Hydrolase</keyword>
<protein>
    <submittedName>
        <fullName evidence="2">Putative acetyltransferase/hydrolase with alpha/beta hydrolase fold</fullName>
    </submittedName>
</protein>
<proteinExistence type="predicted"/>
<dbReference type="KEGG" id="fau:Fraau_3190"/>
<feature type="domain" description="AB hydrolase-1" evidence="1">
    <location>
        <begin position="9"/>
        <end position="162"/>
    </location>
</feature>
<evidence type="ECO:0000313" key="3">
    <source>
        <dbReference type="Proteomes" id="UP000005234"/>
    </source>
</evidence>
<organism evidence="2 3">
    <name type="scientific">Frateuria aurantia (strain ATCC 33424 / DSM 6220 / KCTC 2777 / LMG 1558 / NBRC 3245 / NCIMB 13370)</name>
    <name type="common">Acetobacter aurantius</name>
    <dbReference type="NCBI Taxonomy" id="767434"/>
    <lineage>
        <taxon>Bacteria</taxon>
        <taxon>Pseudomonadati</taxon>
        <taxon>Pseudomonadota</taxon>
        <taxon>Gammaproteobacteria</taxon>
        <taxon>Lysobacterales</taxon>
        <taxon>Rhodanobacteraceae</taxon>
        <taxon>Frateuria</taxon>
    </lineage>
</organism>
<dbReference type="InterPro" id="IPR000073">
    <property type="entry name" value="AB_hydrolase_1"/>
</dbReference>
<dbReference type="AlphaFoldDB" id="H8L1A5"/>
<dbReference type="SUPFAM" id="SSF53474">
    <property type="entry name" value="alpha/beta-Hydrolases"/>
    <property type="match status" value="1"/>
</dbReference>
<evidence type="ECO:0000313" key="2">
    <source>
        <dbReference type="EMBL" id="AFC87513.1"/>
    </source>
</evidence>
<dbReference type="STRING" id="767434.Fraau_3190"/>
<dbReference type="Pfam" id="PF00561">
    <property type="entry name" value="Abhydrolase_1"/>
    <property type="match status" value="1"/>
</dbReference>
<reference evidence="2" key="1">
    <citation type="submission" date="2012-02" db="EMBL/GenBank/DDBJ databases">
        <title>The complete genome of Frateuria aurantia DSM 6220.</title>
        <authorList>
            <consortium name="US DOE Joint Genome Institute (JGI-PGF)"/>
            <person name="Lucas S."/>
            <person name="Copeland A."/>
            <person name="Lapidus A."/>
            <person name="Glavina del Rio T."/>
            <person name="Dalin E."/>
            <person name="Tice H."/>
            <person name="Bruce D."/>
            <person name="Goodwin L."/>
            <person name="Pitluck S."/>
            <person name="Peters L."/>
            <person name="Ovchinnikova G."/>
            <person name="Teshima H."/>
            <person name="Kyrpides N."/>
            <person name="Mavromatis K."/>
            <person name="Ivanova N."/>
            <person name="Brettin T."/>
            <person name="Detter J.C."/>
            <person name="Han C."/>
            <person name="Larimer F."/>
            <person name="Land M."/>
            <person name="Hauser L."/>
            <person name="Markowitz V."/>
            <person name="Cheng J.-F."/>
            <person name="Hugenholtz P."/>
            <person name="Woyke T."/>
            <person name="Wu D."/>
            <person name="Brambilla E."/>
            <person name="Klenk H.-P."/>
            <person name="Eisen J.A."/>
        </authorList>
    </citation>
    <scope>NUCLEOTIDE SEQUENCE</scope>
    <source>
        <strain evidence="2">DSM 6220</strain>
    </source>
</reference>